<dbReference type="EMBL" id="CAWUPB010001160">
    <property type="protein sequence ID" value="CAK7340536.1"/>
    <property type="molecule type" value="Genomic_DNA"/>
</dbReference>
<organism evidence="1 2">
    <name type="scientific">Dovyalis caffra</name>
    <dbReference type="NCBI Taxonomy" id="77055"/>
    <lineage>
        <taxon>Eukaryota</taxon>
        <taxon>Viridiplantae</taxon>
        <taxon>Streptophyta</taxon>
        <taxon>Embryophyta</taxon>
        <taxon>Tracheophyta</taxon>
        <taxon>Spermatophyta</taxon>
        <taxon>Magnoliopsida</taxon>
        <taxon>eudicotyledons</taxon>
        <taxon>Gunneridae</taxon>
        <taxon>Pentapetalae</taxon>
        <taxon>rosids</taxon>
        <taxon>fabids</taxon>
        <taxon>Malpighiales</taxon>
        <taxon>Salicaceae</taxon>
        <taxon>Flacourtieae</taxon>
        <taxon>Dovyalis</taxon>
    </lineage>
</organism>
<dbReference type="AlphaFoldDB" id="A0AAV1RXL5"/>
<gene>
    <name evidence="1" type="ORF">DCAF_LOCUS15619</name>
</gene>
<name>A0AAV1RXL5_9ROSI</name>
<evidence type="ECO:0000313" key="2">
    <source>
        <dbReference type="Proteomes" id="UP001314170"/>
    </source>
</evidence>
<reference evidence="1 2" key="1">
    <citation type="submission" date="2024-01" db="EMBL/GenBank/DDBJ databases">
        <authorList>
            <person name="Waweru B."/>
        </authorList>
    </citation>
    <scope>NUCLEOTIDE SEQUENCE [LARGE SCALE GENOMIC DNA]</scope>
</reference>
<dbReference type="Proteomes" id="UP001314170">
    <property type="component" value="Unassembled WGS sequence"/>
</dbReference>
<accession>A0AAV1RXL5</accession>
<sequence>MRDYCRVAVQEGSGSRMGWDCWIIGGCWLVKIGQEFVQEVTAVGGGCWNGGSRLQWRLVAGHEGLHVAVDVGCGRCLVQEGLQVV</sequence>
<evidence type="ECO:0000313" key="1">
    <source>
        <dbReference type="EMBL" id="CAK7340536.1"/>
    </source>
</evidence>
<proteinExistence type="predicted"/>
<keyword evidence="2" id="KW-1185">Reference proteome</keyword>
<comment type="caution">
    <text evidence="1">The sequence shown here is derived from an EMBL/GenBank/DDBJ whole genome shotgun (WGS) entry which is preliminary data.</text>
</comment>
<protein>
    <submittedName>
        <fullName evidence="1">Uncharacterized protein</fullName>
    </submittedName>
</protein>